<evidence type="ECO:0000256" key="2">
    <source>
        <dbReference type="SAM" id="SignalP"/>
    </source>
</evidence>
<feature type="region of interest" description="Disordered" evidence="1">
    <location>
        <begin position="164"/>
        <end position="186"/>
    </location>
</feature>
<evidence type="ECO:0000313" key="4">
    <source>
        <dbReference type="EMBL" id="ERJ19170.1"/>
    </source>
</evidence>
<dbReference type="InterPro" id="IPR011041">
    <property type="entry name" value="Quinoprot_gluc/sorb_DH_b-prop"/>
</dbReference>
<dbReference type="Proteomes" id="UP000006242">
    <property type="component" value="Unassembled WGS sequence"/>
</dbReference>
<evidence type="ECO:0000313" key="5">
    <source>
        <dbReference type="Proteomes" id="UP000006242"/>
    </source>
</evidence>
<evidence type="ECO:0000259" key="3">
    <source>
        <dbReference type="Pfam" id="PF22807"/>
    </source>
</evidence>
<organism evidence="4 5">
    <name type="scientific">Salinisphaera shabanensis E1L3A</name>
    <dbReference type="NCBI Taxonomy" id="1033802"/>
    <lineage>
        <taxon>Bacteria</taxon>
        <taxon>Pseudomonadati</taxon>
        <taxon>Pseudomonadota</taxon>
        <taxon>Gammaproteobacteria</taxon>
        <taxon>Salinisphaerales</taxon>
        <taxon>Salinisphaeraceae</taxon>
        <taxon>Salinisphaera</taxon>
    </lineage>
</organism>
<sequence>MRTLSFHTLCATTLAATSLFAASSASAADSCDNTGLDLPEGFCATVFAEDAGAPRHLAVADNGTVYVNLANDVDGHGLMALRDTNDDGVADERTTFGEGGGTGLAIHEGWLYAATVTYIYRYKLDDNLAPEGEPEHIVSGLPRQSSHAARGLAISDDGQLYVNNGAPSNACQENDRQPGSKGQDPCPLLDNHGGIWQFSATETGQTFKPKTEYATGLRNMFALDWYAGQLYGVQHGRDQLHSNWREKFTQEQSAHLPAEELFAIDEGDHFGWPFCYYNPKQDKKVLGPEYGGDGNKVGQCADYEQPLAAYPAHWAPMDILFYDGDGFGTQYNDGAFIAFHGSWNRAPSPQAGYRVIYQPMENGKASGDYEDFAGAAGFTGSGETVASPGGAEHRPAGLAQDSSGALYISDDAGGTVFKVTHAGG</sequence>
<evidence type="ECO:0000256" key="1">
    <source>
        <dbReference type="SAM" id="MobiDB-lite"/>
    </source>
</evidence>
<dbReference type="eggNOG" id="COG2133">
    <property type="taxonomic scope" value="Bacteria"/>
</dbReference>
<dbReference type="SUPFAM" id="SSF50952">
    <property type="entry name" value="Soluble quinoprotein glucose dehydrogenase"/>
    <property type="match status" value="1"/>
</dbReference>
<feature type="signal peptide" evidence="2">
    <location>
        <begin position="1"/>
        <end position="27"/>
    </location>
</feature>
<dbReference type="OrthoDB" id="9770043at2"/>
<dbReference type="RefSeq" id="WP_006914758.1">
    <property type="nucleotide sequence ID" value="NZ_AFNV02000011.1"/>
</dbReference>
<proteinExistence type="predicted"/>
<dbReference type="EMBL" id="AFNV02000011">
    <property type="protein sequence ID" value="ERJ19170.1"/>
    <property type="molecule type" value="Genomic_DNA"/>
</dbReference>
<keyword evidence="2" id="KW-0732">Signal</keyword>
<protein>
    <submittedName>
        <fullName evidence="4">1-deoxy-D-xylulose-5-phosphate reductoisomerase protein</fullName>
        <ecNumber evidence="4">1.1.1.267</ecNumber>
    </submittedName>
</protein>
<dbReference type="Pfam" id="PF22807">
    <property type="entry name" value="TrAA12"/>
    <property type="match status" value="1"/>
</dbReference>
<feature type="domain" description="Pyrroloquinoline quinone-dependent pyranose dehydrogenase beta-propeller" evidence="3">
    <location>
        <begin position="38"/>
        <end position="421"/>
    </location>
</feature>
<dbReference type="AlphaFoldDB" id="U2EMT5"/>
<accession>U2EMT5</accession>
<keyword evidence="5" id="KW-1185">Reference proteome</keyword>
<dbReference type="InterPro" id="IPR054539">
    <property type="entry name" value="Beta-prop_PDH"/>
</dbReference>
<dbReference type="STRING" id="1033802.SSPSH_001778"/>
<dbReference type="PANTHER" id="PTHR19328">
    <property type="entry name" value="HEDGEHOG-INTERACTING PROTEIN"/>
    <property type="match status" value="1"/>
</dbReference>
<dbReference type="GO" id="GO:0030604">
    <property type="term" value="F:1-deoxy-D-xylulose-5-phosphate reductoisomerase activity"/>
    <property type="evidence" value="ECO:0007669"/>
    <property type="project" value="UniProtKB-EC"/>
</dbReference>
<dbReference type="Gene3D" id="2.120.10.30">
    <property type="entry name" value="TolB, C-terminal domain"/>
    <property type="match status" value="1"/>
</dbReference>
<dbReference type="PANTHER" id="PTHR19328:SF53">
    <property type="entry name" value="MEMBRANE PROTEIN"/>
    <property type="match status" value="1"/>
</dbReference>
<dbReference type="GO" id="GO:0016853">
    <property type="term" value="F:isomerase activity"/>
    <property type="evidence" value="ECO:0007669"/>
    <property type="project" value="UniProtKB-KW"/>
</dbReference>
<keyword evidence="4" id="KW-0560">Oxidoreductase</keyword>
<dbReference type="InterPro" id="IPR011042">
    <property type="entry name" value="6-blade_b-propeller_TolB-like"/>
</dbReference>
<reference evidence="4 5" key="1">
    <citation type="journal article" date="2011" name="J. Bacteriol.">
        <title>Genome sequence of Salinisphaera shabanensis, a gammaproteobacterium from the harsh, variable environment of the brine-seawater interface of the Shaban Deep in the Red Sea.</title>
        <authorList>
            <person name="Antunes A."/>
            <person name="Alam I."/>
            <person name="Bajic V.B."/>
            <person name="Stingl U."/>
        </authorList>
    </citation>
    <scope>NUCLEOTIDE SEQUENCE [LARGE SCALE GENOMIC DNA]</scope>
    <source>
        <strain evidence="4 5">E1L3A</strain>
    </source>
</reference>
<name>U2EMT5_9GAMM</name>
<reference evidence="4 5" key="2">
    <citation type="journal article" date="2013" name="PLoS ONE">
        <title>INDIGO - INtegrated Data Warehouse of MIcrobial GenOmes with Examples from the Red Sea Extremophiles.</title>
        <authorList>
            <person name="Alam I."/>
            <person name="Antunes A."/>
            <person name="Kamau A.A."/>
            <person name="Ba Alawi W."/>
            <person name="Kalkatawi M."/>
            <person name="Stingl U."/>
            <person name="Bajic V.B."/>
        </authorList>
    </citation>
    <scope>NUCLEOTIDE SEQUENCE [LARGE SCALE GENOMIC DNA]</scope>
    <source>
        <strain evidence="4 5">E1L3A</strain>
    </source>
</reference>
<gene>
    <name evidence="4" type="ORF">SSPSH_001778</name>
</gene>
<feature type="chain" id="PRO_5004626974" evidence="2">
    <location>
        <begin position="28"/>
        <end position="424"/>
    </location>
</feature>
<comment type="caution">
    <text evidence="4">The sequence shown here is derived from an EMBL/GenBank/DDBJ whole genome shotgun (WGS) entry which is preliminary data.</text>
</comment>
<dbReference type="EC" id="1.1.1.267" evidence="4"/>